<feature type="compositionally biased region" description="Low complexity" evidence="3">
    <location>
        <begin position="677"/>
        <end position="689"/>
    </location>
</feature>
<proteinExistence type="inferred from homology"/>
<reference evidence="4" key="1">
    <citation type="submission" date="2014-08" db="EMBL/GenBank/DDBJ databases">
        <authorList>
            <person name="Senf B."/>
            <person name="Petzold A."/>
            <person name="Downie B.R."/>
            <person name="Koch P."/>
            <person name="Platzer M."/>
        </authorList>
    </citation>
    <scope>NUCLEOTIDE SEQUENCE [LARGE SCALE GENOMIC DNA]</scope>
    <source>
        <strain evidence="4">GRZ</strain>
    </source>
</reference>
<comment type="similarity">
    <text evidence="1">Belongs to the taxilin family.</text>
</comment>
<evidence type="ECO:0008006" key="6">
    <source>
        <dbReference type="Google" id="ProtNLM"/>
    </source>
</evidence>
<name>A0A8C6NVG9_NOTFU</name>
<feature type="compositionally biased region" description="Polar residues" evidence="3">
    <location>
        <begin position="576"/>
        <end position="585"/>
    </location>
</feature>
<evidence type="ECO:0000256" key="1">
    <source>
        <dbReference type="ARBA" id="ARBA00009550"/>
    </source>
</evidence>
<dbReference type="Proteomes" id="UP000694548">
    <property type="component" value="Chromosome sgr04"/>
</dbReference>
<evidence type="ECO:0000256" key="2">
    <source>
        <dbReference type="SAM" id="Coils"/>
    </source>
</evidence>
<dbReference type="PANTHER" id="PTHR16127">
    <property type="entry name" value="TAXILIN"/>
    <property type="match status" value="1"/>
</dbReference>
<feature type="compositionally biased region" description="Basic residues" evidence="3">
    <location>
        <begin position="706"/>
        <end position="719"/>
    </location>
</feature>
<feature type="region of interest" description="Disordered" evidence="3">
    <location>
        <begin position="131"/>
        <end position="150"/>
    </location>
</feature>
<feature type="coiled-coil region" evidence="2">
    <location>
        <begin position="364"/>
        <end position="391"/>
    </location>
</feature>
<feature type="coiled-coil region" evidence="2">
    <location>
        <begin position="237"/>
        <end position="317"/>
    </location>
</feature>
<reference evidence="4" key="3">
    <citation type="submission" date="2025-09" db="UniProtKB">
        <authorList>
            <consortium name="Ensembl"/>
        </authorList>
    </citation>
    <scope>IDENTIFICATION</scope>
</reference>
<feature type="region of interest" description="Disordered" evidence="3">
    <location>
        <begin position="549"/>
        <end position="719"/>
    </location>
</feature>
<dbReference type="InterPro" id="IPR026183">
    <property type="entry name" value="Taxilin_fam"/>
</dbReference>
<feature type="compositionally biased region" description="Basic and acidic residues" evidence="3">
    <location>
        <begin position="553"/>
        <end position="574"/>
    </location>
</feature>
<organism evidence="4 5">
    <name type="scientific">Nothobranchius furzeri</name>
    <name type="common">Turquoise killifish</name>
    <dbReference type="NCBI Taxonomy" id="105023"/>
    <lineage>
        <taxon>Eukaryota</taxon>
        <taxon>Metazoa</taxon>
        <taxon>Chordata</taxon>
        <taxon>Craniata</taxon>
        <taxon>Vertebrata</taxon>
        <taxon>Euteleostomi</taxon>
        <taxon>Actinopterygii</taxon>
        <taxon>Neopterygii</taxon>
        <taxon>Teleostei</taxon>
        <taxon>Neoteleostei</taxon>
        <taxon>Acanthomorphata</taxon>
        <taxon>Ovalentaria</taxon>
        <taxon>Atherinomorphae</taxon>
        <taxon>Cyprinodontiformes</taxon>
        <taxon>Nothobranchiidae</taxon>
        <taxon>Nothobranchius</taxon>
    </lineage>
</organism>
<evidence type="ECO:0000313" key="5">
    <source>
        <dbReference type="Proteomes" id="UP000694548"/>
    </source>
</evidence>
<dbReference type="AlphaFoldDB" id="A0A8C6NVG9"/>
<dbReference type="GeneTree" id="ENSGT00940000157418"/>
<reference evidence="4" key="2">
    <citation type="submission" date="2025-08" db="UniProtKB">
        <authorList>
            <consortium name="Ensembl"/>
        </authorList>
    </citation>
    <scope>IDENTIFICATION</scope>
</reference>
<evidence type="ECO:0000256" key="3">
    <source>
        <dbReference type="SAM" id="MobiDB-lite"/>
    </source>
</evidence>
<protein>
    <recommendedName>
        <fullName evidence="6">Taxilin beta a</fullName>
    </recommendedName>
</protein>
<accession>A0A8C6NVG9</accession>
<keyword evidence="5" id="KW-1185">Reference proteome</keyword>
<keyword evidence="2" id="KW-0175">Coiled coil</keyword>
<sequence length="719" mass="83771">MNGLRSEFTQTENKASKNRLINLWLHRCEQHRCEQHRCEQHRCEQHRCEQHRCEQHRCEQHRCEQHRCEQHRCEQHRCEQHRCEQHRCERHRCEQHRCEQHRCEQHRCEHSRKGVFGPQYSMTSLSLSSTGASLRQSLNNPSSPEEKLEEVNGKHSVLVRSDEQQLSLLQQKFSILMEEHQQLQAEHRSSIAARSALEGLCRDLQAHYSAMREETLQRCREDEEKRKDITSHFQEMLTEIQAQIEQHSARNDNLCRENANLTEKLESLMTQYERREESLEKINKHRDLQHKLTEAKLQQANALLAEAEDKHKREKEYLLREAIDKTKKCFAMKEQELAMKKKLTLYGQKFDEFQETLAKSNEIYVRFKKEMDKMTEKMKKVEKESNLWKTRFENCNKALTDMIQERTEKAGEYDLFVLKIQKLEKLCRVLQEERKILYQKIKEVRHSNTNLPSKMSSLTGNSDPCDHPPLLDAEEIQELQEEDPVLTENIVRLKEEQAKLQEFAASLLATPDDVEENEQKEESELEEDMMVSAFVQFKTKPQVQEVLLPVSHQVEDPKSAESDFPKAVKEELRNPSEASTGTTAPSPEGPTPEGTSSETIKTSPEVREVLTQGQVEEVKQARAEEDLQKPVGLTPETNRTMSEPELEAPKPKIQEVTGEVKPVLPVEEEKAQQQQVSGPSQEPEESTQPSEDKPAASSSEDSTKQLPKKKKKKSSRSVN</sequence>
<dbReference type="GO" id="GO:0019905">
    <property type="term" value="F:syntaxin binding"/>
    <property type="evidence" value="ECO:0007669"/>
    <property type="project" value="InterPro"/>
</dbReference>
<evidence type="ECO:0000313" key="4">
    <source>
        <dbReference type="Ensembl" id="ENSNFUP00015028235.1"/>
    </source>
</evidence>
<feature type="compositionally biased region" description="Polar residues" evidence="3">
    <location>
        <begin position="593"/>
        <end position="602"/>
    </location>
</feature>
<dbReference type="Pfam" id="PF09728">
    <property type="entry name" value="Taxilin"/>
    <property type="match status" value="1"/>
</dbReference>
<feature type="compositionally biased region" description="Basic and acidic residues" evidence="3">
    <location>
        <begin position="616"/>
        <end position="628"/>
    </location>
</feature>
<dbReference type="PANTHER" id="PTHR16127:SF10">
    <property type="entry name" value="BETA-TAXILIN"/>
    <property type="match status" value="1"/>
</dbReference>
<dbReference type="Ensembl" id="ENSNFUT00015029504.1">
    <property type="protein sequence ID" value="ENSNFUP00015028235.1"/>
    <property type="gene ID" value="ENSNFUG00015013658.1"/>
</dbReference>